<name>A0A2G9GXS1_9LAMI</name>
<dbReference type="UniPathway" id="UPA00143"/>
<dbReference type="InterPro" id="IPR018957">
    <property type="entry name" value="Znf_C3HC4_RING-type"/>
</dbReference>
<evidence type="ECO:0000256" key="1">
    <source>
        <dbReference type="ARBA" id="ARBA00001798"/>
    </source>
</evidence>
<gene>
    <name evidence="15" type="ORF">CDL12_17411</name>
</gene>
<dbReference type="InterPro" id="IPR002867">
    <property type="entry name" value="IBR_dom"/>
</dbReference>
<evidence type="ECO:0000259" key="13">
    <source>
        <dbReference type="PROSITE" id="PS50089"/>
    </source>
</evidence>
<proteinExistence type="inferred from homology"/>
<keyword evidence="11" id="KW-0862">Zinc</keyword>
<keyword evidence="10" id="KW-0833">Ubl conjugation pathway</keyword>
<evidence type="ECO:0000256" key="10">
    <source>
        <dbReference type="ARBA" id="ARBA00022786"/>
    </source>
</evidence>
<evidence type="ECO:0000256" key="6">
    <source>
        <dbReference type="ARBA" id="ARBA00022679"/>
    </source>
</evidence>
<evidence type="ECO:0000313" key="16">
    <source>
        <dbReference type="Proteomes" id="UP000231279"/>
    </source>
</evidence>
<dbReference type="AlphaFoldDB" id="A0A2G9GXS1"/>
<evidence type="ECO:0000256" key="9">
    <source>
        <dbReference type="ARBA" id="ARBA00022771"/>
    </source>
</evidence>
<evidence type="ECO:0000256" key="5">
    <source>
        <dbReference type="ARBA" id="ARBA00012251"/>
    </source>
</evidence>
<dbReference type="InterPro" id="IPR001841">
    <property type="entry name" value="Znf_RING"/>
</dbReference>
<dbReference type="GO" id="GO:0016874">
    <property type="term" value="F:ligase activity"/>
    <property type="evidence" value="ECO:0007669"/>
    <property type="project" value="UniProtKB-KW"/>
</dbReference>
<evidence type="ECO:0000256" key="12">
    <source>
        <dbReference type="PROSITE-ProRule" id="PRU00175"/>
    </source>
</evidence>
<dbReference type="Pfam" id="PF00097">
    <property type="entry name" value="zf-C3HC4"/>
    <property type="match status" value="1"/>
</dbReference>
<dbReference type="GO" id="GO:0061630">
    <property type="term" value="F:ubiquitin protein ligase activity"/>
    <property type="evidence" value="ECO:0007669"/>
    <property type="project" value="UniProtKB-EC"/>
</dbReference>
<dbReference type="SMART" id="SM00647">
    <property type="entry name" value="IBR"/>
    <property type="match status" value="1"/>
</dbReference>
<keyword evidence="7" id="KW-0479">Metal-binding</keyword>
<accession>A0A2G9GXS1</accession>
<feature type="domain" description="RING-type" evidence="13">
    <location>
        <begin position="57"/>
        <end position="102"/>
    </location>
</feature>
<dbReference type="GO" id="GO:0016567">
    <property type="term" value="P:protein ubiquitination"/>
    <property type="evidence" value="ECO:0007669"/>
    <property type="project" value="UniProtKB-UniPathway"/>
</dbReference>
<dbReference type="InterPro" id="IPR017907">
    <property type="entry name" value="Znf_RING_CS"/>
</dbReference>
<dbReference type="GO" id="GO:0008270">
    <property type="term" value="F:zinc ion binding"/>
    <property type="evidence" value="ECO:0007669"/>
    <property type="project" value="UniProtKB-KW"/>
</dbReference>
<dbReference type="SUPFAM" id="SSF57850">
    <property type="entry name" value="RING/U-box"/>
    <property type="match status" value="3"/>
</dbReference>
<keyword evidence="8" id="KW-0677">Repeat</keyword>
<comment type="function">
    <text evidence="3">Might act as an E3 ubiquitin-protein ligase, or as part of E3 complex, which accepts ubiquitin from specific E2 ubiquitin-conjugating enzymes and then transfers it to substrates.</text>
</comment>
<comment type="catalytic activity">
    <reaction evidence="1">
        <text>[E2 ubiquitin-conjugating enzyme]-S-ubiquitinyl-L-cysteine + [acceptor protein]-L-lysine = [E2 ubiquitin-conjugating enzyme]-L-cysteine + [acceptor protein]-N(6)-ubiquitinyl-L-lysine.</text>
        <dbReference type="EC" id="2.3.2.31"/>
    </reaction>
</comment>
<protein>
    <recommendedName>
        <fullName evidence="5">RBR-type E3 ubiquitin transferase</fullName>
        <ecNumber evidence="5">2.3.2.31</ecNumber>
    </recommendedName>
</protein>
<keyword evidence="15" id="KW-0436">Ligase</keyword>
<dbReference type="PANTHER" id="PTHR11685">
    <property type="entry name" value="RBR FAMILY RING FINGER AND IBR DOMAIN-CONTAINING"/>
    <property type="match status" value="1"/>
</dbReference>
<dbReference type="Pfam" id="PF01485">
    <property type="entry name" value="IBR"/>
    <property type="match status" value="1"/>
</dbReference>
<keyword evidence="9 12" id="KW-0863">Zinc-finger</keyword>
<dbReference type="Gene3D" id="3.30.40.10">
    <property type="entry name" value="Zinc/RING finger domain, C3HC4 (zinc finger)"/>
    <property type="match status" value="1"/>
</dbReference>
<dbReference type="Proteomes" id="UP000231279">
    <property type="component" value="Unassembled WGS sequence"/>
</dbReference>
<comment type="similarity">
    <text evidence="4">Belongs to the RBR family. Ariadne subfamily.</text>
</comment>
<feature type="domain" description="RING-type" evidence="14">
    <location>
        <begin position="53"/>
        <end position="235"/>
    </location>
</feature>
<organism evidence="15 16">
    <name type="scientific">Handroanthus impetiginosus</name>
    <dbReference type="NCBI Taxonomy" id="429701"/>
    <lineage>
        <taxon>Eukaryota</taxon>
        <taxon>Viridiplantae</taxon>
        <taxon>Streptophyta</taxon>
        <taxon>Embryophyta</taxon>
        <taxon>Tracheophyta</taxon>
        <taxon>Spermatophyta</taxon>
        <taxon>Magnoliopsida</taxon>
        <taxon>eudicotyledons</taxon>
        <taxon>Gunneridae</taxon>
        <taxon>Pentapetalae</taxon>
        <taxon>asterids</taxon>
        <taxon>lamiids</taxon>
        <taxon>Lamiales</taxon>
        <taxon>Bignoniaceae</taxon>
        <taxon>Crescentiina</taxon>
        <taxon>Tabebuia alliance</taxon>
        <taxon>Handroanthus</taxon>
    </lineage>
</organism>
<dbReference type="FunFam" id="3.30.40.10:FF:000230">
    <property type="entry name" value="RBR-type E3 ubiquitin transferase"/>
    <property type="match status" value="1"/>
</dbReference>
<evidence type="ECO:0000256" key="4">
    <source>
        <dbReference type="ARBA" id="ARBA00005884"/>
    </source>
</evidence>
<comment type="caution">
    <text evidence="15">The sequence shown here is derived from an EMBL/GenBank/DDBJ whole genome shotgun (WGS) entry which is preliminary data.</text>
</comment>
<sequence>MDSLSSLLDALKDIFTSDDRYEEELQFQQALEASLKHMSTISSPSSSSSSSLRLISCQICTEDKQESDMFQIPGCPHLFCSDCISKHVEYKLQHNIVIISCPDEDCNNIIDIGSLRSIIPADVVTRWEKGIIESTILDSQKVHCPYEDCSELLVKDADEGVITQSECPKCWRLFCAECKVPWHQGFDCREFRGLKRNKKEKEKLRLLAKENKWKECPNCKVFVDKIDGCVHMTCR</sequence>
<dbReference type="STRING" id="429701.A0A2G9GXS1"/>
<dbReference type="CDD" id="cd22582">
    <property type="entry name" value="BRcat_RBR_unk"/>
    <property type="match status" value="1"/>
</dbReference>
<dbReference type="EC" id="2.3.2.31" evidence="5"/>
<comment type="cofactor">
    <cofactor evidence="2">
        <name>Zn(2+)</name>
        <dbReference type="ChEBI" id="CHEBI:29105"/>
    </cofactor>
</comment>
<evidence type="ECO:0000256" key="8">
    <source>
        <dbReference type="ARBA" id="ARBA00022737"/>
    </source>
</evidence>
<dbReference type="InterPro" id="IPR044066">
    <property type="entry name" value="TRIAD_supradom"/>
</dbReference>
<evidence type="ECO:0000256" key="2">
    <source>
        <dbReference type="ARBA" id="ARBA00001947"/>
    </source>
</evidence>
<keyword evidence="6" id="KW-0808">Transferase</keyword>
<dbReference type="PROSITE" id="PS00518">
    <property type="entry name" value="ZF_RING_1"/>
    <property type="match status" value="1"/>
</dbReference>
<dbReference type="InterPro" id="IPR013083">
    <property type="entry name" value="Znf_RING/FYVE/PHD"/>
</dbReference>
<dbReference type="EMBL" id="NKXS01003357">
    <property type="protein sequence ID" value="PIN10005.1"/>
    <property type="molecule type" value="Genomic_DNA"/>
</dbReference>
<dbReference type="OrthoDB" id="10009520at2759"/>
<dbReference type="PROSITE" id="PS51873">
    <property type="entry name" value="TRIAD"/>
    <property type="match status" value="1"/>
</dbReference>
<evidence type="ECO:0000313" key="15">
    <source>
        <dbReference type="EMBL" id="PIN10005.1"/>
    </source>
</evidence>
<evidence type="ECO:0000259" key="14">
    <source>
        <dbReference type="PROSITE" id="PS51873"/>
    </source>
</evidence>
<dbReference type="Gene3D" id="1.20.120.1750">
    <property type="match status" value="1"/>
</dbReference>
<evidence type="ECO:0000256" key="11">
    <source>
        <dbReference type="ARBA" id="ARBA00022833"/>
    </source>
</evidence>
<evidence type="ECO:0000256" key="3">
    <source>
        <dbReference type="ARBA" id="ARBA00003976"/>
    </source>
</evidence>
<dbReference type="PROSITE" id="PS50089">
    <property type="entry name" value="ZF_RING_2"/>
    <property type="match status" value="1"/>
</dbReference>
<dbReference type="InterPro" id="IPR031127">
    <property type="entry name" value="E3_UB_ligase_RBR"/>
</dbReference>
<reference evidence="16" key="1">
    <citation type="journal article" date="2018" name="Gigascience">
        <title>Genome assembly of the Pink Ipe (Handroanthus impetiginosus, Bignoniaceae), a highly valued, ecologically keystone Neotropical timber forest tree.</title>
        <authorList>
            <person name="Silva-Junior O.B."/>
            <person name="Grattapaglia D."/>
            <person name="Novaes E."/>
            <person name="Collevatti R.G."/>
        </authorList>
    </citation>
    <scope>NUCLEOTIDE SEQUENCE [LARGE SCALE GENOMIC DNA]</scope>
    <source>
        <strain evidence="16">cv. UFG-1</strain>
    </source>
</reference>
<keyword evidence="16" id="KW-1185">Reference proteome</keyword>
<evidence type="ECO:0000256" key="7">
    <source>
        <dbReference type="ARBA" id="ARBA00022723"/>
    </source>
</evidence>